<dbReference type="AlphaFoldDB" id="A0A9K3EC68"/>
<dbReference type="Proteomes" id="UP000215914">
    <property type="component" value="Unassembled WGS sequence"/>
</dbReference>
<dbReference type="EMBL" id="MNCJ02000329">
    <property type="protein sequence ID" value="KAF5770887.1"/>
    <property type="molecule type" value="Genomic_DNA"/>
</dbReference>
<dbReference type="Gramene" id="mRNA:HanXRQr2_Chr14g0664411">
    <property type="protein sequence ID" value="mRNA:HanXRQr2_Chr14g0664411"/>
    <property type="gene ID" value="HanXRQr2_Chr14g0664411"/>
</dbReference>
<reference evidence="1" key="1">
    <citation type="journal article" date="2017" name="Nature">
        <title>The sunflower genome provides insights into oil metabolism, flowering and Asterid evolution.</title>
        <authorList>
            <person name="Badouin H."/>
            <person name="Gouzy J."/>
            <person name="Grassa C.J."/>
            <person name="Murat F."/>
            <person name="Staton S.E."/>
            <person name="Cottret L."/>
            <person name="Lelandais-Briere C."/>
            <person name="Owens G.L."/>
            <person name="Carrere S."/>
            <person name="Mayjonade B."/>
            <person name="Legrand L."/>
            <person name="Gill N."/>
            <person name="Kane N.C."/>
            <person name="Bowers J.E."/>
            <person name="Hubner S."/>
            <person name="Bellec A."/>
            <person name="Berard A."/>
            <person name="Berges H."/>
            <person name="Blanchet N."/>
            <person name="Boniface M.C."/>
            <person name="Brunel D."/>
            <person name="Catrice O."/>
            <person name="Chaidir N."/>
            <person name="Claudel C."/>
            <person name="Donnadieu C."/>
            <person name="Faraut T."/>
            <person name="Fievet G."/>
            <person name="Helmstetter N."/>
            <person name="King M."/>
            <person name="Knapp S.J."/>
            <person name="Lai Z."/>
            <person name="Le Paslier M.C."/>
            <person name="Lippi Y."/>
            <person name="Lorenzon L."/>
            <person name="Mandel J.R."/>
            <person name="Marage G."/>
            <person name="Marchand G."/>
            <person name="Marquand E."/>
            <person name="Bret-Mestries E."/>
            <person name="Morien E."/>
            <person name="Nambeesan S."/>
            <person name="Nguyen T."/>
            <person name="Pegot-Espagnet P."/>
            <person name="Pouilly N."/>
            <person name="Raftis F."/>
            <person name="Sallet E."/>
            <person name="Schiex T."/>
            <person name="Thomas J."/>
            <person name="Vandecasteele C."/>
            <person name="Vares D."/>
            <person name="Vear F."/>
            <person name="Vautrin S."/>
            <person name="Crespi M."/>
            <person name="Mangin B."/>
            <person name="Burke J.M."/>
            <person name="Salse J."/>
            <person name="Munos S."/>
            <person name="Vincourt P."/>
            <person name="Rieseberg L.H."/>
            <person name="Langlade N.B."/>
        </authorList>
    </citation>
    <scope>NUCLEOTIDE SEQUENCE</scope>
    <source>
        <tissue evidence="1">Leaves</tissue>
    </source>
</reference>
<evidence type="ECO:0000313" key="1">
    <source>
        <dbReference type="EMBL" id="KAF5770887.1"/>
    </source>
</evidence>
<proteinExistence type="predicted"/>
<name>A0A9K3EC68_HELAN</name>
<comment type="caution">
    <text evidence="1">The sequence shown here is derived from an EMBL/GenBank/DDBJ whole genome shotgun (WGS) entry which is preliminary data.</text>
</comment>
<sequence>MSVTTIIPVWYISGAYGGSERRIFNFRDVWWFLLGEDIFVFWISVGPKPNNSVLLGAWINSNTRLCGRMNLQDRY</sequence>
<protein>
    <submittedName>
        <fullName evidence="1">Uncharacterized protein</fullName>
    </submittedName>
</protein>
<gene>
    <name evidence="1" type="ORF">HanXRQr2_Chr14g0664411</name>
</gene>
<accession>A0A9K3EC68</accession>
<evidence type="ECO:0000313" key="2">
    <source>
        <dbReference type="Proteomes" id="UP000215914"/>
    </source>
</evidence>
<reference evidence="1" key="2">
    <citation type="submission" date="2020-06" db="EMBL/GenBank/DDBJ databases">
        <title>Helianthus annuus Genome sequencing and assembly Release 2.</title>
        <authorList>
            <person name="Gouzy J."/>
            <person name="Langlade N."/>
            <person name="Munos S."/>
        </authorList>
    </citation>
    <scope>NUCLEOTIDE SEQUENCE</scope>
    <source>
        <tissue evidence="1">Leaves</tissue>
    </source>
</reference>
<organism evidence="1 2">
    <name type="scientific">Helianthus annuus</name>
    <name type="common">Common sunflower</name>
    <dbReference type="NCBI Taxonomy" id="4232"/>
    <lineage>
        <taxon>Eukaryota</taxon>
        <taxon>Viridiplantae</taxon>
        <taxon>Streptophyta</taxon>
        <taxon>Embryophyta</taxon>
        <taxon>Tracheophyta</taxon>
        <taxon>Spermatophyta</taxon>
        <taxon>Magnoliopsida</taxon>
        <taxon>eudicotyledons</taxon>
        <taxon>Gunneridae</taxon>
        <taxon>Pentapetalae</taxon>
        <taxon>asterids</taxon>
        <taxon>campanulids</taxon>
        <taxon>Asterales</taxon>
        <taxon>Asteraceae</taxon>
        <taxon>Asteroideae</taxon>
        <taxon>Heliantheae alliance</taxon>
        <taxon>Heliantheae</taxon>
        <taxon>Helianthus</taxon>
    </lineage>
</organism>
<keyword evidence="2" id="KW-1185">Reference proteome</keyword>